<evidence type="ECO:0000256" key="3">
    <source>
        <dbReference type="ARBA" id="ARBA00005119"/>
    </source>
</evidence>
<evidence type="ECO:0000256" key="15">
    <source>
        <dbReference type="ARBA" id="ARBA00023136"/>
    </source>
</evidence>
<evidence type="ECO:0000256" key="12">
    <source>
        <dbReference type="ARBA" id="ARBA00022695"/>
    </source>
</evidence>
<feature type="transmembrane region" description="Helical" evidence="19">
    <location>
        <begin position="133"/>
        <end position="154"/>
    </location>
</feature>
<comment type="subcellular location">
    <subcellularLocation>
        <location evidence="2">Cell membrane</location>
        <topology evidence="2">Multi-pass membrane protein</topology>
    </subcellularLocation>
</comment>
<keyword evidence="14" id="KW-0443">Lipid metabolism</keyword>
<evidence type="ECO:0000256" key="2">
    <source>
        <dbReference type="ARBA" id="ARBA00004651"/>
    </source>
</evidence>
<reference evidence="20" key="1">
    <citation type="submission" date="2020-07" db="EMBL/GenBank/DDBJ databases">
        <title>Huge and variable diversity of episymbiotic CPR bacteria and DPANN archaea in groundwater ecosystems.</title>
        <authorList>
            <person name="He C.Y."/>
            <person name="Keren R."/>
            <person name="Whittaker M."/>
            <person name="Farag I.F."/>
            <person name="Doudna J."/>
            <person name="Cate J.H.D."/>
            <person name="Banfield J.F."/>
        </authorList>
    </citation>
    <scope>NUCLEOTIDE SEQUENCE</scope>
    <source>
        <strain evidence="20">NC_groundwater_17_Pr7_B-0.1um_64_12</strain>
    </source>
</reference>
<evidence type="ECO:0000256" key="14">
    <source>
        <dbReference type="ARBA" id="ARBA00023098"/>
    </source>
</evidence>
<accession>A0A931LT03</accession>
<organism evidence="20 21">
    <name type="scientific">Fimbriimonas ginsengisoli</name>
    <dbReference type="NCBI Taxonomy" id="1005039"/>
    <lineage>
        <taxon>Bacteria</taxon>
        <taxon>Bacillati</taxon>
        <taxon>Armatimonadota</taxon>
        <taxon>Fimbriimonadia</taxon>
        <taxon>Fimbriimonadales</taxon>
        <taxon>Fimbriimonadaceae</taxon>
        <taxon>Fimbriimonas</taxon>
    </lineage>
</organism>
<comment type="catalytic activity">
    <reaction evidence="1 18">
        <text>a 1,2-diacyl-sn-glycero-3-phosphate + CTP + H(+) = a CDP-1,2-diacyl-sn-glycerol + diphosphate</text>
        <dbReference type="Rhea" id="RHEA:16229"/>
        <dbReference type="ChEBI" id="CHEBI:15378"/>
        <dbReference type="ChEBI" id="CHEBI:33019"/>
        <dbReference type="ChEBI" id="CHEBI:37563"/>
        <dbReference type="ChEBI" id="CHEBI:58332"/>
        <dbReference type="ChEBI" id="CHEBI:58608"/>
        <dbReference type="EC" id="2.7.7.41"/>
    </reaction>
</comment>
<keyword evidence="8" id="KW-1003">Cell membrane</keyword>
<evidence type="ECO:0000256" key="9">
    <source>
        <dbReference type="ARBA" id="ARBA00022516"/>
    </source>
</evidence>
<feature type="transmembrane region" description="Helical" evidence="19">
    <location>
        <begin position="73"/>
        <end position="92"/>
    </location>
</feature>
<gene>
    <name evidence="20" type="ORF">HYR64_06875</name>
</gene>
<dbReference type="GO" id="GO:0005886">
    <property type="term" value="C:plasma membrane"/>
    <property type="evidence" value="ECO:0007669"/>
    <property type="project" value="UniProtKB-SubCell"/>
</dbReference>
<name>A0A931LT03_FIMGI</name>
<evidence type="ECO:0000256" key="6">
    <source>
        <dbReference type="ARBA" id="ARBA00012487"/>
    </source>
</evidence>
<evidence type="ECO:0000256" key="5">
    <source>
        <dbReference type="ARBA" id="ARBA00010185"/>
    </source>
</evidence>
<dbReference type="EC" id="2.7.7.41" evidence="6 18"/>
<evidence type="ECO:0000313" key="21">
    <source>
        <dbReference type="Proteomes" id="UP000727962"/>
    </source>
</evidence>
<feature type="transmembrane region" description="Helical" evidence="19">
    <location>
        <begin position="175"/>
        <end position="203"/>
    </location>
</feature>
<sequence>MTRRAVTALCLIPVVLASFAYGEGRGLVVLAFLVTLASWKELPQVLDGHPLPFPILGLGVWLAWIFLGRQADPAWVASALIVLSAVGMFAAWRGGSPLLLELGTLWVFAPLLALVSAHWTLTRSGFALDQPALILVLPIWAGDTAAMLVGRAWGRHKLSERISPSKTIEGAAANFVACVAVAIGLAGLLHVPIAAAATIGVLAGTLGQAGDLFESALKRRSGAKDSGNLLPGHGGLLDRIDALLASAAPSALVLVLSLSGTQR</sequence>
<keyword evidence="11 18" id="KW-0812">Transmembrane</keyword>
<evidence type="ECO:0000313" key="20">
    <source>
        <dbReference type="EMBL" id="MBI1756812.1"/>
    </source>
</evidence>
<evidence type="ECO:0000256" key="13">
    <source>
        <dbReference type="ARBA" id="ARBA00022989"/>
    </source>
</evidence>
<proteinExistence type="inferred from homology"/>
<feature type="transmembrane region" description="Helical" evidence="19">
    <location>
        <begin position="99"/>
        <end position="121"/>
    </location>
</feature>
<evidence type="ECO:0000256" key="16">
    <source>
        <dbReference type="ARBA" id="ARBA00023209"/>
    </source>
</evidence>
<protein>
    <recommendedName>
        <fullName evidence="7 18">Phosphatidate cytidylyltransferase</fullName>
        <ecNumber evidence="6 18">2.7.7.41</ecNumber>
    </recommendedName>
</protein>
<comment type="pathway">
    <text evidence="4">Lipid metabolism.</text>
</comment>
<dbReference type="Pfam" id="PF01148">
    <property type="entry name" value="CTP_transf_1"/>
    <property type="match status" value="1"/>
</dbReference>
<evidence type="ECO:0000256" key="8">
    <source>
        <dbReference type="ARBA" id="ARBA00022475"/>
    </source>
</evidence>
<dbReference type="Proteomes" id="UP000727962">
    <property type="component" value="Unassembled WGS sequence"/>
</dbReference>
<evidence type="ECO:0000256" key="7">
    <source>
        <dbReference type="ARBA" id="ARBA00019373"/>
    </source>
</evidence>
<dbReference type="GO" id="GO:0016024">
    <property type="term" value="P:CDP-diacylglycerol biosynthetic process"/>
    <property type="evidence" value="ECO:0007669"/>
    <property type="project" value="TreeGrafter"/>
</dbReference>
<evidence type="ECO:0000256" key="17">
    <source>
        <dbReference type="ARBA" id="ARBA00023264"/>
    </source>
</evidence>
<keyword evidence="16" id="KW-0594">Phospholipid biosynthesis</keyword>
<keyword evidence="9" id="KW-0444">Lipid biosynthesis</keyword>
<evidence type="ECO:0000256" key="11">
    <source>
        <dbReference type="ARBA" id="ARBA00022692"/>
    </source>
</evidence>
<evidence type="ECO:0000256" key="19">
    <source>
        <dbReference type="SAM" id="Phobius"/>
    </source>
</evidence>
<dbReference type="PANTHER" id="PTHR46382">
    <property type="entry name" value="PHOSPHATIDATE CYTIDYLYLTRANSFERASE"/>
    <property type="match status" value="1"/>
</dbReference>
<keyword evidence="17" id="KW-1208">Phospholipid metabolism</keyword>
<dbReference type="PROSITE" id="PS01315">
    <property type="entry name" value="CDS"/>
    <property type="match status" value="1"/>
</dbReference>
<keyword evidence="13 19" id="KW-1133">Transmembrane helix</keyword>
<keyword evidence="15 19" id="KW-0472">Membrane</keyword>
<dbReference type="EMBL" id="JACOSL010000039">
    <property type="protein sequence ID" value="MBI1756812.1"/>
    <property type="molecule type" value="Genomic_DNA"/>
</dbReference>
<comment type="similarity">
    <text evidence="5 18">Belongs to the CDS family.</text>
</comment>
<comment type="caution">
    <text evidence="20">The sequence shown here is derived from an EMBL/GenBank/DDBJ whole genome shotgun (WGS) entry which is preliminary data.</text>
</comment>
<feature type="transmembrane region" description="Helical" evidence="19">
    <location>
        <begin position="50"/>
        <end position="67"/>
    </location>
</feature>
<evidence type="ECO:0000256" key="10">
    <source>
        <dbReference type="ARBA" id="ARBA00022679"/>
    </source>
</evidence>
<evidence type="ECO:0000256" key="18">
    <source>
        <dbReference type="RuleBase" id="RU003938"/>
    </source>
</evidence>
<evidence type="ECO:0000256" key="1">
    <source>
        <dbReference type="ARBA" id="ARBA00001698"/>
    </source>
</evidence>
<dbReference type="AlphaFoldDB" id="A0A931LT03"/>
<evidence type="ECO:0000256" key="4">
    <source>
        <dbReference type="ARBA" id="ARBA00005189"/>
    </source>
</evidence>
<comment type="pathway">
    <text evidence="3 18">Phospholipid metabolism; CDP-diacylglycerol biosynthesis; CDP-diacylglycerol from sn-glycerol 3-phosphate: step 3/3.</text>
</comment>
<dbReference type="InterPro" id="IPR000374">
    <property type="entry name" value="PC_trans"/>
</dbReference>
<keyword evidence="12 18" id="KW-0548">Nucleotidyltransferase</keyword>
<dbReference type="GO" id="GO:0004605">
    <property type="term" value="F:phosphatidate cytidylyltransferase activity"/>
    <property type="evidence" value="ECO:0007669"/>
    <property type="project" value="UniProtKB-EC"/>
</dbReference>
<dbReference type="PANTHER" id="PTHR46382:SF1">
    <property type="entry name" value="PHOSPHATIDATE CYTIDYLYLTRANSFERASE"/>
    <property type="match status" value="1"/>
</dbReference>
<keyword evidence="10 18" id="KW-0808">Transferase</keyword>